<proteinExistence type="predicted"/>
<accession>G9ZBT8</accession>
<reference evidence="1 2" key="1">
    <citation type="submission" date="2011-08" db="EMBL/GenBank/DDBJ databases">
        <authorList>
            <person name="Weinstock G."/>
            <person name="Sodergren E."/>
            <person name="Clifton S."/>
            <person name="Fulton L."/>
            <person name="Fulton B."/>
            <person name="Courtney L."/>
            <person name="Fronick C."/>
            <person name="Harrison M."/>
            <person name="Strong C."/>
            <person name="Farmer C."/>
            <person name="Delahaunty K."/>
            <person name="Markovic C."/>
            <person name="Hall O."/>
            <person name="Minx P."/>
            <person name="Tomlinson C."/>
            <person name="Mitreva M."/>
            <person name="Hou S."/>
            <person name="Chen J."/>
            <person name="Wollam A."/>
            <person name="Pepin K.H."/>
            <person name="Johnson M."/>
            <person name="Bhonagiri V."/>
            <person name="Zhang X."/>
            <person name="Suruliraj S."/>
            <person name="Warren W."/>
            <person name="Chinwalla A."/>
            <person name="Mardis E.R."/>
            <person name="Wilson R.K."/>
        </authorList>
    </citation>
    <scope>NUCLEOTIDE SEQUENCE [LARGE SCALE GENOMIC DNA]</scope>
    <source>
        <strain evidence="1 2">F0432</strain>
    </source>
</reference>
<dbReference type="Proteomes" id="UP000004750">
    <property type="component" value="Unassembled WGS sequence"/>
</dbReference>
<evidence type="ECO:0000313" key="1">
    <source>
        <dbReference type="EMBL" id="EHM55966.1"/>
    </source>
</evidence>
<gene>
    <name evidence="1" type="ORF">HMPREF9080_00215</name>
</gene>
<sequence>KKSLPPLAGEGAAQRRMGGRYAETQYLSRLTGPVMTPLGGSMVCCFQAAPVVMPVKSGAGIGFAAWRDVAVAGDARRGDARVARHDGAAEGGGAWYWRRV</sequence>
<dbReference type="EMBL" id="AGCM01000014">
    <property type="protein sequence ID" value="EHM55966.1"/>
    <property type="molecule type" value="Genomic_DNA"/>
</dbReference>
<dbReference type="AlphaFoldDB" id="G9ZBT8"/>
<feature type="non-terminal residue" evidence="1">
    <location>
        <position position="1"/>
    </location>
</feature>
<dbReference type="HOGENOM" id="CLU_2311908_0_0_6"/>
<name>G9ZBT8_9GAMM</name>
<organism evidence="1 2">
    <name type="scientific">Cardiobacterium valvarum F0432</name>
    <dbReference type="NCBI Taxonomy" id="797473"/>
    <lineage>
        <taxon>Bacteria</taxon>
        <taxon>Pseudomonadati</taxon>
        <taxon>Pseudomonadota</taxon>
        <taxon>Gammaproteobacteria</taxon>
        <taxon>Cardiobacteriales</taxon>
        <taxon>Cardiobacteriaceae</taxon>
        <taxon>Cardiobacterium</taxon>
    </lineage>
</organism>
<protein>
    <submittedName>
        <fullName evidence="1">Uncharacterized protein</fullName>
    </submittedName>
</protein>
<comment type="caution">
    <text evidence="1">The sequence shown here is derived from an EMBL/GenBank/DDBJ whole genome shotgun (WGS) entry which is preliminary data.</text>
</comment>
<evidence type="ECO:0000313" key="2">
    <source>
        <dbReference type="Proteomes" id="UP000004750"/>
    </source>
</evidence>